<accession>A0A498SHM1</accession>
<evidence type="ECO:0000313" key="1">
    <source>
        <dbReference type="EMBL" id="VBB29368.1"/>
    </source>
</evidence>
<protein>
    <submittedName>
        <fullName evidence="1">Uncharacterized protein</fullName>
    </submittedName>
</protein>
<dbReference type="AlphaFoldDB" id="A0A498SHM1"/>
<keyword evidence="2" id="KW-1185">Reference proteome</keyword>
<sequence>MMAYHIVRVDYCLFVPNSLVRIAANAEVDYPRFTLSDPTRTYPYLHWHPAKSIAGLIGFFRIIFVIRSNG</sequence>
<reference evidence="1 2" key="1">
    <citation type="submission" date="2018-08" db="EMBL/GenBank/DDBJ databases">
        <authorList>
            <person name="Laetsch R D."/>
            <person name="Stevens L."/>
            <person name="Kumar S."/>
            <person name="Blaxter L. M."/>
        </authorList>
    </citation>
    <scope>NUCLEOTIDE SEQUENCE [LARGE SCALE GENOMIC DNA]</scope>
</reference>
<gene>
    <name evidence="1" type="ORF">NAV_LOCUS4171</name>
</gene>
<name>A0A498SHM1_ACAVI</name>
<dbReference type="Proteomes" id="UP000276991">
    <property type="component" value="Unassembled WGS sequence"/>
</dbReference>
<dbReference type="EMBL" id="UPTC01000594">
    <property type="protein sequence ID" value="VBB29368.1"/>
    <property type="molecule type" value="Genomic_DNA"/>
</dbReference>
<evidence type="ECO:0000313" key="2">
    <source>
        <dbReference type="Proteomes" id="UP000276991"/>
    </source>
</evidence>
<organism evidence="1 2">
    <name type="scientific">Acanthocheilonema viteae</name>
    <name type="common">Filarial nematode worm</name>
    <name type="synonym">Dipetalonema viteae</name>
    <dbReference type="NCBI Taxonomy" id="6277"/>
    <lineage>
        <taxon>Eukaryota</taxon>
        <taxon>Metazoa</taxon>
        <taxon>Ecdysozoa</taxon>
        <taxon>Nematoda</taxon>
        <taxon>Chromadorea</taxon>
        <taxon>Rhabditida</taxon>
        <taxon>Spirurina</taxon>
        <taxon>Spiruromorpha</taxon>
        <taxon>Filarioidea</taxon>
        <taxon>Onchocercidae</taxon>
        <taxon>Acanthocheilonema</taxon>
    </lineage>
</organism>
<proteinExistence type="predicted"/>